<keyword evidence="1" id="KW-0732">Signal</keyword>
<dbReference type="EMBL" id="MHKV01000045">
    <property type="protein sequence ID" value="OGY96441.1"/>
    <property type="molecule type" value="Genomic_DNA"/>
</dbReference>
<protein>
    <submittedName>
        <fullName evidence="2">Uncharacterized protein</fullName>
    </submittedName>
</protein>
<name>A0A1G2C5L8_9BACT</name>
<evidence type="ECO:0000256" key="1">
    <source>
        <dbReference type="SAM" id="SignalP"/>
    </source>
</evidence>
<feature type="signal peptide" evidence="1">
    <location>
        <begin position="1"/>
        <end position="26"/>
    </location>
</feature>
<proteinExistence type="predicted"/>
<dbReference type="AlphaFoldDB" id="A0A1G2C5L8"/>
<gene>
    <name evidence="2" type="ORF">A2128_02555</name>
</gene>
<dbReference type="Proteomes" id="UP000176349">
    <property type="component" value="Unassembled WGS sequence"/>
</dbReference>
<comment type="caution">
    <text evidence="2">The sequence shown here is derived from an EMBL/GenBank/DDBJ whole genome shotgun (WGS) entry which is preliminary data.</text>
</comment>
<evidence type="ECO:0000313" key="3">
    <source>
        <dbReference type="Proteomes" id="UP000176349"/>
    </source>
</evidence>
<evidence type="ECO:0000313" key="2">
    <source>
        <dbReference type="EMBL" id="OGY96441.1"/>
    </source>
</evidence>
<feature type="chain" id="PRO_5009582228" evidence="1">
    <location>
        <begin position="27"/>
        <end position="407"/>
    </location>
</feature>
<organism evidence="2 3">
    <name type="scientific">Candidatus Liptonbacteria bacterium GWC1_60_9</name>
    <dbReference type="NCBI Taxonomy" id="1798645"/>
    <lineage>
        <taxon>Bacteria</taxon>
        <taxon>Candidatus Liptoniibacteriota</taxon>
    </lineage>
</organism>
<reference evidence="2 3" key="1">
    <citation type="journal article" date="2016" name="Nat. Commun.">
        <title>Thousands of microbial genomes shed light on interconnected biogeochemical processes in an aquifer system.</title>
        <authorList>
            <person name="Anantharaman K."/>
            <person name="Brown C.T."/>
            <person name="Hug L.A."/>
            <person name="Sharon I."/>
            <person name="Castelle C.J."/>
            <person name="Probst A.J."/>
            <person name="Thomas B.C."/>
            <person name="Singh A."/>
            <person name="Wilkins M.J."/>
            <person name="Karaoz U."/>
            <person name="Brodie E.L."/>
            <person name="Williams K.H."/>
            <person name="Hubbard S.S."/>
            <person name="Banfield J.F."/>
        </authorList>
    </citation>
    <scope>NUCLEOTIDE SEQUENCE [LARGE SCALE GENOMIC DNA]</scope>
</reference>
<accession>A0A1G2C5L8</accession>
<sequence length="407" mass="44740">MLFRPQHILSALAVGGLILAASSASSKGGSPASGQPLFNSLDQFVLFAEEEIKLEQGVQVSSGDLGSNSKLDIQKEVIISGDLFADRITIDKKTTINGNASYNELDIKKDAQILGTQTKPVQLPIIQLPDVPAFQVGTQDFKFQGQDNTLPSGSYKDVILEKDSKLILAGGTYNLNKLELKENSTLIFNAPTTLNIQFKLKGQQKTSILPGQNLSPTDLTINYSGIAAKQEKEDDDEEIDQLLTNQEKKDLQEEEIGRPILFGKDSLLNFKLLAPKAKVNLVEQTTFRGQILAMKIKVEKDSILSRELTGVKIAKQEEIITDPEGGVYPISILLVSLTPDATFEDALNVAQNINGRIVGSVNSINLYQIEIKTRTIEELEDIINTVRSRTDLKVDGVFRDYLLPIEI</sequence>